<protein>
    <submittedName>
        <fullName evidence="8">Putative MFS transporter</fullName>
    </submittedName>
</protein>
<dbReference type="Proteomes" id="UP000555407">
    <property type="component" value="Unassembled WGS sequence"/>
</dbReference>
<evidence type="ECO:0000256" key="2">
    <source>
        <dbReference type="ARBA" id="ARBA00022692"/>
    </source>
</evidence>
<gene>
    <name evidence="8" type="ORF">BJY22_004311</name>
</gene>
<evidence type="ECO:0000256" key="3">
    <source>
        <dbReference type="ARBA" id="ARBA00022989"/>
    </source>
</evidence>
<dbReference type="EMBL" id="JAASRO010000001">
    <property type="protein sequence ID" value="NIK58594.1"/>
    <property type="molecule type" value="Genomic_DNA"/>
</dbReference>
<keyword evidence="9" id="KW-1185">Reference proteome</keyword>
<dbReference type="AlphaFoldDB" id="A0A7X6A2T4"/>
<comment type="subcellular location">
    <subcellularLocation>
        <location evidence="1">Cell membrane</location>
        <topology evidence="1">Multi-pass membrane protein</topology>
    </subcellularLocation>
</comment>
<dbReference type="InterPro" id="IPR005828">
    <property type="entry name" value="MFS_sugar_transport-like"/>
</dbReference>
<evidence type="ECO:0000256" key="1">
    <source>
        <dbReference type="ARBA" id="ARBA00004651"/>
    </source>
</evidence>
<dbReference type="Gene3D" id="1.20.1250.20">
    <property type="entry name" value="MFS general substrate transporter like domains"/>
    <property type="match status" value="1"/>
</dbReference>
<dbReference type="PROSITE" id="PS00217">
    <property type="entry name" value="SUGAR_TRANSPORT_2"/>
    <property type="match status" value="1"/>
</dbReference>
<organism evidence="8 9">
    <name type="scientific">Kribbella shirazensis</name>
    <dbReference type="NCBI Taxonomy" id="1105143"/>
    <lineage>
        <taxon>Bacteria</taxon>
        <taxon>Bacillati</taxon>
        <taxon>Actinomycetota</taxon>
        <taxon>Actinomycetes</taxon>
        <taxon>Propionibacteriales</taxon>
        <taxon>Kribbellaceae</taxon>
        <taxon>Kribbella</taxon>
    </lineage>
</organism>
<dbReference type="PROSITE" id="PS50850">
    <property type="entry name" value="MFS"/>
    <property type="match status" value="1"/>
</dbReference>
<dbReference type="CDD" id="cd17316">
    <property type="entry name" value="MFS_SV2_like"/>
    <property type="match status" value="1"/>
</dbReference>
<evidence type="ECO:0000313" key="9">
    <source>
        <dbReference type="Proteomes" id="UP000555407"/>
    </source>
</evidence>
<keyword evidence="2 6" id="KW-0812">Transmembrane</keyword>
<feature type="region of interest" description="Disordered" evidence="5">
    <location>
        <begin position="456"/>
        <end position="477"/>
    </location>
</feature>
<evidence type="ECO:0000256" key="5">
    <source>
        <dbReference type="SAM" id="MobiDB-lite"/>
    </source>
</evidence>
<evidence type="ECO:0000259" key="7">
    <source>
        <dbReference type="PROSITE" id="PS50850"/>
    </source>
</evidence>
<comment type="caution">
    <text evidence="8">The sequence shown here is derived from an EMBL/GenBank/DDBJ whole genome shotgun (WGS) entry which is preliminary data.</text>
</comment>
<feature type="transmembrane region" description="Helical" evidence="6">
    <location>
        <begin position="360"/>
        <end position="383"/>
    </location>
</feature>
<reference evidence="8 9" key="1">
    <citation type="submission" date="2020-03" db="EMBL/GenBank/DDBJ databases">
        <title>Sequencing the genomes of 1000 actinobacteria strains.</title>
        <authorList>
            <person name="Klenk H.-P."/>
        </authorList>
    </citation>
    <scope>NUCLEOTIDE SEQUENCE [LARGE SCALE GENOMIC DNA]</scope>
    <source>
        <strain evidence="8 9">DSM 45490</strain>
    </source>
</reference>
<evidence type="ECO:0000256" key="6">
    <source>
        <dbReference type="SAM" id="Phobius"/>
    </source>
</evidence>
<dbReference type="GO" id="GO:0046943">
    <property type="term" value="F:carboxylic acid transmembrane transporter activity"/>
    <property type="evidence" value="ECO:0007669"/>
    <property type="project" value="TreeGrafter"/>
</dbReference>
<evidence type="ECO:0000313" key="8">
    <source>
        <dbReference type="EMBL" id="NIK58594.1"/>
    </source>
</evidence>
<feature type="transmembrane region" description="Helical" evidence="6">
    <location>
        <begin position="119"/>
        <end position="140"/>
    </location>
</feature>
<feature type="transmembrane region" description="Helical" evidence="6">
    <location>
        <begin position="308"/>
        <end position="325"/>
    </location>
</feature>
<feature type="transmembrane region" description="Helical" evidence="6">
    <location>
        <begin position="94"/>
        <end position="113"/>
    </location>
</feature>
<sequence>MTVEIPAAGRMLLDRLERLPLSRPHYKLLLMGGLGIAFDGMDGSLVSYLLPAVKPLWHLAPWQIGLVGSSLLIGILIGALTAGITGDAIGRRKVMMYALALYCGATLIAAFAPSWELFFGARIVAGIGVGAEAAIIPAFIAEFIPARSRGLFVGAVAGFFSAGYVASALLGRLFVPSFEHGWRMAQIVTALPVLMLLWWRRSLPESPRWLIQQGRYAEAGAVVDALEDGVRAAGKEVPPVPAQAPQTTLSVPRSPKPGAGLVLMWRDGLARRTAVLWLLWISITFAFFGFFTWIPSLLVERDLTISKSLTYALVITLAQIPGYYSGAYLNERLDRKWTIAFYLTAGSVSAFLMANAGSNGQLLACGILLSFFMNGTYAGLYAYTPEVYPTAIRATGMGTASAVGRLGGISAPILIGVLFTSIGFLGVFSMIAAALLLGAVAILTLGLSTRGRRLEDLDPEPMTAPRHSAVVSEAAAH</sequence>
<dbReference type="InterPro" id="IPR020846">
    <property type="entry name" value="MFS_dom"/>
</dbReference>
<feature type="transmembrane region" description="Helical" evidence="6">
    <location>
        <begin position="337"/>
        <end position="354"/>
    </location>
</feature>
<name>A0A7X6A2T4_9ACTN</name>
<dbReference type="PANTHER" id="PTHR23508:SF10">
    <property type="entry name" value="CARBOXYLIC ACID TRANSPORTER PROTEIN HOMOLOG"/>
    <property type="match status" value="1"/>
</dbReference>
<feature type="transmembrane region" description="Helical" evidence="6">
    <location>
        <begin position="274"/>
        <end position="296"/>
    </location>
</feature>
<dbReference type="InterPro" id="IPR036259">
    <property type="entry name" value="MFS_trans_sf"/>
</dbReference>
<dbReference type="RefSeq" id="WP_202891205.1">
    <property type="nucleotide sequence ID" value="NZ_JAASRO010000001.1"/>
</dbReference>
<feature type="transmembrane region" description="Helical" evidence="6">
    <location>
        <begin position="28"/>
        <end position="50"/>
    </location>
</feature>
<feature type="transmembrane region" description="Helical" evidence="6">
    <location>
        <begin position="152"/>
        <end position="175"/>
    </location>
</feature>
<dbReference type="GO" id="GO:0005886">
    <property type="term" value="C:plasma membrane"/>
    <property type="evidence" value="ECO:0007669"/>
    <property type="project" value="UniProtKB-SubCell"/>
</dbReference>
<accession>A0A7X6A2T4</accession>
<dbReference type="PANTHER" id="PTHR23508">
    <property type="entry name" value="CARBOXYLIC ACID TRANSPORTER PROTEIN HOMOLOG"/>
    <property type="match status" value="1"/>
</dbReference>
<proteinExistence type="predicted"/>
<dbReference type="SUPFAM" id="SSF103473">
    <property type="entry name" value="MFS general substrate transporter"/>
    <property type="match status" value="1"/>
</dbReference>
<evidence type="ECO:0000256" key="4">
    <source>
        <dbReference type="ARBA" id="ARBA00023136"/>
    </source>
</evidence>
<feature type="transmembrane region" description="Helical" evidence="6">
    <location>
        <begin position="62"/>
        <end position="82"/>
    </location>
</feature>
<keyword evidence="4 6" id="KW-0472">Membrane</keyword>
<feature type="transmembrane region" description="Helical" evidence="6">
    <location>
        <begin position="181"/>
        <end position="199"/>
    </location>
</feature>
<keyword evidence="3 6" id="KW-1133">Transmembrane helix</keyword>
<dbReference type="InterPro" id="IPR005829">
    <property type="entry name" value="Sugar_transporter_CS"/>
</dbReference>
<feature type="transmembrane region" description="Helical" evidence="6">
    <location>
        <begin position="403"/>
        <end position="422"/>
    </location>
</feature>
<feature type="domain" description="Major facilitator superfamily (MFS) profile" evidence="7">
    <location>
        <begin position="28"/>
        <end position="450"/>
    </location>
</feature>
<feature type="transmembrane region" description="Helical" evidence="6">
    <location>
        <begin position="428"/>
        <end position="447"/>
    </location>
</feature>
<dbReference type="Pfam" id="PF00083">
    <property type="entry name" value="Sugar_tr"/>
    <property type="match status" value="1"/>
</dbReference>